<protein>
    <recommendedName>
        <fullName evidence="1">DUF559 domain-containing protein</fullName>
    </recommendedName>
</protein>
<keyword evidence="3" id="KW-1185">Reference proteome</keyword>
<dbReference type="RefSeq" id="WP_189675747.1">
    <property type="nucleotide sequence ID" value="NZ_BNAQ01000002.1"/>
</dbReference>
<gene>
    <name evidence="2" type="ORF">GCM10008023_15090</name>
</gene>
<dbReference type="Pfam" id="PF04480">
    <property type="entry name" value="DUF559"/>
    <property type="match status" value="1"/>
</dbReference>
<dbReference type="SUPFAM" id="SSF52980">
    <property type="entry name" value="Restriction endonuclease-like"/>
    <property type="match status" value="1"/>
</dbReference>
<dbReference type="CDD" id="cd01038">
    <property type="entry name" value="Endonuclease_DUF559"/>
    <property type="match status" value="1"/>
</dbReference>
<dbReference type="PANTHER" id="PTHR38590:SF1">
    <property type="entry name" value="BLL0828 PROTEIN"/>
    <property type="match status" value="1"/>
</dbReference>
<dbReference type="InterPro" id="IPR011335">
    <property type="entry name" value="Restrct_endonuc-II-like"/>
</dbReference>
<reference evidence="3" key="1">
    <citation type="journal article" date="2019" name="Int. J. Syst. Evol. Microbiol.">
        <title>The Global Catalogue of Microorganisms (GCM) 10K type strain sequencing project: providing services to taxonomists for standard genome sequencing and annotation.</title>
        <authorList>
            <consortium name="The Broad Institute Genomics Platform"/>
            <consortium name="The Broad Institute Genome Sequencing Center for Infectious Disease"/>
            <person name="Wu L."/>
            <person name="Ma J."/>
        </authorList>
    </citation>
    <scope>NUCLEOTIDE SEQUENCE [LARGE SCALE GENOMIC DNA]</scope>
    <source>
        <strain evidence="3">CGMCC 1.8957</strain>
    </source>
</reference>
<name>A0ABQ3LEN0_9SPHN</name>
<feature type="domain" description="DUF559" evidence="1">
    <location>
        <begin position="21"/>
        <end position="120"/>
    </location>
</feature>
<proteinExistence type="predicted"/>
<dbReference type="Gene3D" id="3.40.960.10">
    <property type="entry name" value="VSR Endonuclease"/>
    <property type="match status" value="1"/>
</dbReference>
<evidence type="ECO:0000313" key="2">
    <source>
        <dbReference type="EMBL" id="GHH13915.1"/>
    </source>
</evidence>
<dbReference type="InterPro" id="IPR007569">
    <property type="entry name" value="DUF559"/>
</dbReference>
<dbReference type="Proteomes" id="UP000652430">
    <property type="component" value="Unassembled WGS sequence"/>
</dbReference>
<organism evidence="2 3">
    <name type="scientific">Sphingomonas glacialis</name>
    <dbReference type="NCBI Taxonomy" id="658225"/>
    <lineage>
        <taxon>Bacteria</taxon>
        <taxon>Pseudomonadati</taxon>
        <taxon>Pseudomonadota</taxon>
        <taxon>Alphaproteobacteria</taxon>
        <taxon>Sphingomonadales</taxon>
        <taxon>Sphingomonadaceae</taxon>
        <taxon>Sphingomonas</taxon>
    </lineage>
</organism>
<comment type="caution">
    <text evidence="2">The sequence shown here is derived from an EMBL/GenBank/DDBJ whole genome shotgun (WGS) entry which is preliminary data.</text>
</comment>
<evidence type="ECO:0000259" key="1">
    <source>
        <dbReference type="Pfam" id="PF04480"/>
    </source>
</evidence>
<accession>A0ABQ3LEN0</accession>
<sequence length="131" mass="14612">MRGNADGLTTRQLLPALTPFRSRDLRRNATEPEKHMRRALRSAFPDAKFRFQVPLGAYHADFCSHAARLVIEIDGATHAQTATSDEARTRFIEDEGYSVLRFWNTDVMANVDGVIAAIAPHLPDMCKGATQ</sequence>
<evidence type="ECO:0000313" key="3">
    <source>
        <dbReference type="Proteomes" id="UP000652430"/>
    </source>
</evidence>
<dbReference type="EMBL" id="BNAQ01000002">
    <property type="protein sequence ID" value="GHH13915.1"/>
    <property type="molecule type" value="Genomic_DNA"/>
</dbReference>
<dbReference type="PANTHER" id="PTHR38590">
    <property type="entry name" value="BLL0828 PROTEIN"/>
    <property type="match status" value="1"/>
</dbReference>
<dbReference type="InterPro" id="IPR047216">
    <property type="entry name" value="Endonuclease_DUF559_bact"/>
</dbReference>